<proteinExistence type="predicted"/>
<organism evidence="1">
    <name type="scientific">Micrurus surinamensis</name>
    <name type="common">Surinam coral snake</name>
    <dbReference type="NCBI Taxonomy" id="129470"/>
    <lineage>
        <taxon>Eukaryota</taxon>
        <taxon>Metazoa</taxon>
        <taxon>Chordata</taxon>
        <taxon>Craniata</taxon>
        <taxon>Vertebrata</taxon>
        <taxon>Euteleostomi</taxon>
        <taxon>Lepidosauria</taxon>
        <taxon>Squamata</taxon>
        <taxon>Bifurcata</taxon>
        <taxon>Unidentata</taxon>
        <taxon>Episquamata</taxon>
        <taxon>Toxicofera</taxon>
        <taxon>Serpentes</taxon>
        <taxon>Colubroidea</taxon>
        <taxon>Elapidae</taxon>
        <taxon>Elapinae</taxon>
        <taxon>Micrurus</taxon>
    </lineage>
</organism>
<accession>A0A2D4NYZ8</accession>
<dbReference type="EMBL" id="IACN01032965">
    <property type="protein sequence ID" value="LAB50932.1"/>
    <property type="molecule type" value="Transcribed_RNA"/>
</dbReference>
<protein>
    <submittedName>
        <fullName evidence="1">Uncharacterized protein</fullName>
    </submittedName>
</protein>
<reference evidence="1" key="2">
    <citation type="submission" date="2017-11" db="EMBL/GenBank/DDBJ databases">
        <title>Coralsnake Venomics: Analyses of Venom Gland Transcriptomes and Proteomes of Six Brazilian Taxa.</title>
        <authorList>
            <person name="Aird S.D."/>
            <person name="Jorge da Silva N."/>
            <person name="Qiu L."/>
            <person name="Villar-Briones A."/>
            <person name="Aparecida-Saddi V."/>
            <person name="Campos-Telles M.P."/>
            <person name="Grau M."/>
            <person name="Mikheyev A.S."/>
        </authorList>
    </citation>
    <scope>NUCLEOTIDE SEQUENCE</scope>
    <source>
        <tissue evidence="1">Venom_gland</tissue>
    </source>
</reference>
<sequence length="131" mass="14717">MNSLHRKNRPCHSFGRRLKQEISSSHLGSAPACTKGPLVVLQEDPKINWLQNKTKPKKNPMLCCLVEKLVSFFVVKVVLRRSAFPTCMTVCRKKSLVLTNLFLEESFEGSKSSKSLSNIESSWCVCVAFDG</sequence>
<reference evidence="1" key="1">
    <citation type="submission" date="2017-07" db="EMBL/GenBank/DDBJ databases">
        <authorList>
            <person name="Mikheyev A."/>
            <person name="Grau M."/>
        </authorList>
    </citation>
    <scope>NUCLEOTIDE SEQUENCE</scope>
    <source>
        <tissue evidence="1">Venom_gland</tissue>
    </source>
</reference>
<evidence type="ECO:0000313" key="1">
    <source>
        <dbReference type="EMBL" id="LAB50932.1"/>
    </source>
</evidence>
<dbReference type="AlphaFoldDB" id="A0A2D4NYZ8"/>
<name>A0A2D4NYZ8_MICSU</name>